<dbReference type="AlphaFoldDB" id="A0ABD3GGE1"/>
<dbReference type="Gene3D" id="3.60.10.10">
    <property type="entry name" value="Endonuclease/exonuclease/phosphatase"/>
    <property type="match status" value="1"/>
</dbReference>
<feature type="domain" description="Endonuclease/exonuclease/phosphatase" evidence="1">
    <location>
        <begin position="339"/>
        <end position="578"/>
    </location>
</feature>
<proteinExistence type="predicted"/>
<keyword evidence="3" id="KW-1185">Reference proteome</keyword>
<dbReference type="InterPro" id="IPR005135">
    <property type="entry name" value="Endo/exonuclease/phosphatase"/>
</dbReference>
<dbReference type="Proteomes" id="UP001633002">
    <property type="component" value="Unassembled WGS sequence"/>
</dbReference>
<organism evidence="2 3">
    <name type="scientific">Riccia sorocarpa</name>
    <dbReference type="NCBI Taxonomy" id="122646"/>
    <lineage>
        <taxon>Eukaryota</taxon>
        <taxon>Viridiplantae</taxon>
        <taxon>Streptophyta</taxon>
        <taxon>Embryophyta</taxon>
        <taxon>Marchantiophyta</taxon>
        <taxon>Marchantiopsida</taxon>
        <taxon>Marchantiidae</taxon>
        <taxon>Marchantiales</taxon>
        <taxon>Ricciaceae</taxon>
        <taxon>Riccia</taxon>
    </lineage>
</organism>
<accession>A0ABD3GGE1</accession>
<reference evidence="2 3" key="1">
    <citation type="submission" date="2024-09" db="EMBL/GenBank/DDBJ databases">
        <title>Chromosome-scale assembly of Riccia sorocarpa.</title>
        <authorList>
            <person name="Paukszto L."/>
        </authorList>
    </citation>
    <scope>NUCLEOTIDE SEQUENCE [LARGE SCALE GENOMIC DNA]</scope>
    <source>
        <strain evidence="2">LP-2024</strain>
        <tissue evidence="2">Aerial parts of the thallus</tissue>
    </source>
</reference>
<dbReference type="EMBL" id="JBJQOH010000008">
    <property type="protein sequence ID" value="KAL3677242.1"/>
    <property type="molecule type" value="Genomic_DNA"/>
</dbReference>
<dbReference type="InterPro" id="IPR036691">
    <property type="entry name" value="Endo/exonu/phosph_ase_sf"/>
</dbReference>
<gene>
    <name evidence="2" type="ORF">R1sor_027190</name>
</gene>
<evidence type="ECO:0000313" key="3">
    <source>
        <dbReference type="Proteomes" id="UP001633002"/>
    </source>
</evidence>
<sequence length="873" mass="98822">MEEVKEIKESCAKLLEHMENITLLVGNTVKAFTSVKTEVQEMKFDLQQLRKRVNDNTTEVLFQFNRFQTSMEGQAHKQVQELLTERKAAAEMQVATSESILKLSDGQLRIEKQVIEANSQILEVAHLAEVVSVLKHSVNQLHKQVEDHSTASHLQTTTVSTSVIEARSDICSLRTRLDGHFAFQRNQFNELVQAKDAIAKQADDAVTQIQEHKLILESIGDKVKSNTDLEQRLTEQVAKLENRVDPQGGVTTVPADMTQLLDVMEDKFRSYADVTRTVQTSWLEGQERERTARAARSRNLRITGLPENEGEDAVTMAATLFKDVFILLSLSMHRELVVYWNVGGLTDAVIEGNKTLWAQTDLLMLAETWEDSAESKVDIPGFWRLTSVWNQKKFARGRGFGGIGIWLRRNMTGTVKLEHADTRKEFIVLRIEAKPRTRPKFIVAVYFAPYGAPIYSDGTFDPDPFLGITSVIRPLEEHGAVYVVGDFNARILTLQNEGVDEVGTSTWRHSTEDGWIRSSEDLGMNGFTEPFGRFVHTCDLTILNGVDKFNRSGGFTCYSHAGSSTVDFLLAGRDARDQVAMFELGDLVPESDHKPLIFSIMGFPPRGVQRDKATVKIQLDPTHRENYEHNLTLKLTNPEVDAYTLSSLLTQAAVHSFPTRKLRDRSWFDDDCDQARKVAIESSPENRSSEYRKYKSYIRAKKRRWIQARQITLTEELKRRPQIFRRKFRTPLAPSALAPEDLYEYVERLYHSNDGSTGTQAIGPSCHFTEQEISRELARMESGKATDLLGLSMELLKWGGQRLVEVLTRLINATEAYPAMWTHRKVVALYKAGSREDPSSYRTILIGCPASPTLFGLVIDELYWSICNSTMGS</sequence>
<evidence type="ECO:0000259" key="1">
    <source>
        <dbReference type="Pfam" id="PF03372"/>
    </source>
</evidence>
<dbReference type="SUPFAM" id="SSF56219">
    <property type="entry name" value="DNase I-like"/>
    <property type="match status" value="1"/>
</dbReference>
<dbReference type="Pfam" id="PF03372">
    <property type="entry name" value="Exo_endo_phos"/>
    <property type="match status" value="1"/>
</dbReference>
<name>A0ABD3GGE1_9MARC</name>
<comment type="caution">
    <text evidence="2">The sequence shown here is derived from an EMBL/GenBank/DDBJ whole genome shotgun (WGS) entry which is preliminary data.</text>
</comment>
<protein>
    <recommendedName>
        <fullName evidence="1">Endonuclease/exonuclease/phosphatase domain-containing protein</fullName>
    </recommendedName>
</protein>
<evidence type="ECO:0000313" key="2">
    <source>
        <dbReference type="EMBL" id="KAL3677242.1"/>
    </source>
</evidence>